<dbReference type="Proteomes" id="UP001254257">
    <property type="component" value="Unassembled WGS sequence"/>
</dbReference>
<evidence type="ECO:0000313" key="2">
    <source>
        <dbReference type="Proteomes" id="UP001254257"/>
    </source>
</evidence>
<sequence>MMKQPTEPRKSPDLIRLQVHVPSESLSLIEAFRKRAGSSSRARAVKTLIMKGLTQEAGS</sequence>
<accession>A0ABU3S4D0</accession>
<keyword evidence="2" id="KW-1185">Reference proteome</keyword>
<comment type="caution">
    <text evidence="1">The sequence shown here is derived from an EMBL/GenBank/DDBJ whole genome shotgun (WGS) entry which is preliminary data.</text>
</comment>
<proteinExistence type="predicted"/>
<dbReference type="EMBL" id="JAWDID010000007">
    <property type="protein sequence ID" value="MDU0339566.1"/>
    <property type="molecule type" value="Genomic_DNA"/>
</dbReference>
<reference evidence="1 2" key="1">
    <citation type="submission" date="2023-09" db="EMBL/GenBank/DDBJ databases">
        <title>Whole genome shotgun sequencing (WGS) of Bosea sp. ZW T0_25, isolated from stored onions (Allium cepa).</title>
        <authorList>
            <person name="Stoll D.A."/>
            <person name="Huch M."/>
        </authorList>
    </citation>
    <scope>NUCLEOTIDE SEQUENCE [LARGE SCALE GENOMIC DNA]</scope>
    <source>
        <strain evidence="1 2">ZW T0_25</strain>
    </source>
</reference>
<evidence type="ECO:0000313" key="1">
    <source>
        <dbReference type="EMBL" id="MDU0339566.1"/>
    </source>
</evidence>
<dbReference type="RefSeq" id="WP_316017469.1">
    <property type="nucleotide sequence ID" value="NZ_JAWDID010000007.1"/>
</dbReference>
<organism evidence="1 2">
    <name type="scientific">Bosea rubneri</name>
    <dbReference type="NCBI Taxonomy" id="3075434"/>
    <lineage>
        <taxon>Bacteria</taxon>
        <taxon>Pseudomonadati</taxon>
        <taxon>Pseudomonadota</taxon>
        <taxon>Alphaproteobacteria</taxon>
        <taxon>Hyphomicrobiales</taxon>
        <taxon>Boseaceae</taxon>
        <taxon>Bosea</taxon>
    </lineage>
</organism>
<gene>
    <name evidence="1" type="ORF">RKE40_06730</name>
</gene>
<name>A0ABU3S4D0_9HYPH</name>
<protein>
    <recommendedName>
        <fullName evidence="3">Ribbon-helix-helix protein CopG domain-containing protein</fullName>
    </recommendedName>
</protein>
<evidence type="ECO:0008006" key="3">
    <source>
        <dbReference type="Google" id="ProtNLM"/>
    </source>
</evidence>